<proteinExistence type="predicted"/>
<evidence type="ECO:0000313" key="2">
    <source>
        <dbReference type="Proteomes" id="UP001165780"/>
    </source>
</evidence>
<dbReference type="KEGG" id="ppad:109274952"/>
<evidence type="ECO:0000313" key="3">
    <source>
        <dbReference type="RefSeq" id="XP_019318477.1"/>
    </source>
</evidence>
<dbReference type="AlphaFoldDB" id="A0A9V1GAE7"/>
<name>A0A9V1GAE7_PANPR</name>
<reference evidence="3" key="1">
    <citation type="submission" date="2025-08" db="UniProtKB">
        <authorList>
            <consortium name="RefSeq"/>
        </authorList>
    </citation>
    <scope>IDENTIFICATION</scope>
    <source>
        <tissue evidence="3">Whole blood</tissue>
    </source>
</reference>
<evidence type="ECO:0000256" key="1">
    <source>
        <dbReference type="SAM" id="MobiDB-lite"/>
    </source>
</evidence>
<dbReference type="GeneID" id="109274952"/>
<protein>
    <submittedName>
        <fullName evidence="3">Uncharacterized protein LOC109274952</fullName>
    </submittedName>
</protein>
<gene>
    <name evidence="3" type="primary">LOC109274952</name>
</gene>
<dbReference type="Proteomes" id="UP001165780">
    <property type="component" value="Unplaced"/>
</dbReference>
<feature type="compositionally biased region" description="Basic and acidic residues" evidence="1">
    <location>
        <begin position="76"/>
        <end position="86"/>
    </location>
</feature>
<keyword evidence="2" id="KW-1185">Reference proteome</keyword>
<dbReference type="RefSeq" id="XP_019318477.1">
    <property type="nucleotide sequence ID" value="XM_019462932.2"/>
</dbReference>
<feature type="compositionally biased region" description="Pro residues" evidence="1">
    <location>
        <begin position="29"/>
        <end position="39"/>
    </location>
</feature>
<feature type="region of interest" description="Disordered" evidence="1">
    <location>
        <begin position="22"/>
        <end position="93"/>
    </location>
</feature>
<feature type="compositionally biased region" description="Pro residues" evidence="1">
    <location>
        <begin position="46"/>
        <end position="55"/>
    </location>
</feature>
<organism evidence="2 3">
    <name type="scientific">Panthera pardus</name>
    <name type="common">Leopard</name>
    <name type="synonym">Felis pardus</name>
    <dbReference type="NCBI Taxonomy" id="9691"/>
    <lineage>
        <taxon>Eukaryota</taxon>
        <taxon>Metazoa</taxon>
        <taxon>Chordata</taxon>
        <taxon>Craniata</taxon>
        <taxon>Vertebrata</taxon>
        <taxon>Euteleostomi</taxon>
        <taxon>Mammalia</taxon>
        <taxon>Eutheria</taxon>
        <taxon>Laurasiatheria</taxon>
        <taxon>Carnivora</taxon>
        <taxon>Feliformia</taxon>
        <taxon>Felidae</taxon>
        <taxon>Pantherinae</taxon>
        <taxon>Panthera</taxon>
    </lineage>
</organism>
<accession>A0A9V1GAE7</accession>
<sequence>MVVHVHYCFPAYSVPSPLLYTSAITPRSSSPPPRVPMTTPPEDDPFPPPPGPNPGPDSHTRLSSDNSTCPELYSPRSRETIQEPSRRAGPLPD</sequence>